<reference evidence="1" key="1">
    <citation type="submission" date="2018-02" db="EMBL/GenBank/DDBJ databases">
        <title>Rhizophora mucronata_Transcriptome.</title>
        <authorList>
            <person name="Meera S.P."/>
            <person name="Sreeshan A."/>
            <person name="Augustine A."/>
        </authorList>
    </citation>
    <scope>NUCLEOTIDE SEQUENCE</scope>
    <source>
        <tissue evidence="1">Leaf</tissue>
    </source>
</reference>
<proteinExistence type="predicted"/>
<name>A0A2P2NRD2_RHIMU</name>
<evidence type="ECO:0000313" key="1">
    <source>
        <dbReference type="EMBL" id="MBX45049.1"/>
    </source>
</evidence>
<dbReference type="EMBL" id="GGEC01064565">
    <property type="protein sequence ID" value="MBX45049.1"/>
    <property type="molecule type" value="Transcribed_RNA"/>
</dbReference>
<organism evidence="1">
    <name type="scientific">Rhizophora mucronata</name>
    <name type="common">Asiatic mangrove</name>
    <dbReference type="NCBI Taxonomy" id="61149"/>
    <lineage>
        <taxon>Eukaryota</taxon>
        <taxon>Viridiplantae</taxon>
        <taxon>Streptophyta</taxon>
        <taxon>Embryophyta</taxon>
        <taxon>Tracheophyta</taxon>
        <taxon>Spermatophyta</taxon>
        <taxon>Magnoliopsida</taxon>
        <taxon>eudicotyledons</taxon>
        <taxon>Gunneridae</taxon>
        <taxon>Pentapetalae</taxon>
        <taxon>rosids</taxon>
        <taxon>fabids</taxon>
        <taxon>Malpighiales</taxon>
        <taxon>Rhizophoraceae</taxon>
        <taxon>Rhizophora</taxon>
    </lineage>
</organism>
<accession>A0A2P2NRD2</accession>
<protein>
    <submittedName>
        <fullName evidence="1">Uncharacterized protein</fullName>
    </submittedName>
</protein>
<sequence>MKIEKNSLQNIFLILCNFPFN</sequence>
<dbReference type="AlphaFoldDB" id="A0A2P2NRD2"/>